<proteinExistence type="inferred from homology"/>
<dbReference type="Proteomes" id="UP000800096">
    <property type="component" value="Unassembled WGS sequence"/>
</dbReference>
<comment type="similarity">
    <text evidence="2">Belongs to the NAD(P)-dependent epimerase/dehydratase family. Dihydroflavonol-4-reductase subfamily.</text>
</comment>
<evidence type="ECO:0000313" key="4">
    <source>
        <dbReference type="EMBL" id="KAF1919860.1"/>
    </source>
</evidence>
<organism evidence="4 5">
    <name type="scientific">Ampelomyces quisqualis</name>
    <name type="common">Powdery mildew agent</name>
    <dbReference type="NCBI Taxonomy" id="50730"/>
    <lineage>
        <taxon>Eukaryota</taxon>
        <taxon>Fungi</taxon>
        <taxon>Dikarya</taxon>
        <taxon>Ascomycota</taxon>
        <taxon>Pezizomycotina</taxon>
        <taxon>Dothideomycetes</taxon>
        <taxon>Pleosporomycetidae</taxon>
        <taxon>Pleosporales</taxon>
        <taxon>Pleosporineae</taxon>
        <taxon>Phaeosphaeriaceae</taxon>
        <taxon>Ampelomyces</taxon>
    </lineage>
</organism>
<dbReference type="PANTHER" id="PTHR10366:SF562">
    <property type="entry name" value="ALDEHYDE REDUCTASE II (AFU_ORTHOLOGUE AFUA_1G11360)"/>
    <property type="match status" value="1"/>
</dbReference>
<dbReference type="PANTHER" id="PTHR10366">
    <property type="entry name" value="NAD DEPENDENT EPIMERASE/DEHYDRATASE"/>
    <property type="match status" value="1"/>
</dbReference>
<dbReference type="OrthoDB" id="2735536at2759"/>
<dbReference type="InterPro" id="IPR050425">
    <property type="entry name" value="NAD(P)_dehydrat-like"/>
</dbReference>
<dbReference type="GO" id="GO:0016616">
    <property type="term" value="F:oxidoreductase activity, acting on the CH-OH group of donors, NAD or NADP as acceptor"/>
    <property type="evidence" value="ECO:0007669"/>
    <property type="project" value="TreeGrafter"/>
</dbReference>
<dbReference type="AlphaFoldDB" id="A0A6A5QYC3"/>
<dbReference type="InterPro" id="IPR036291">
    <property type="entry name" value="NAD(P)-bd_dom_sf"/>
</dbReference>
<dbReference type="EMBL" id="ML979133">
    <property type="protein sequence ID" value="KAF1919860.1"/>
    <property type="molecule type" value="Genomic_DNA"/>
</dbReference>
<keyword evidence="1" id="KW-0560">Oxidoreductase</keyword>
<name>A0A6A5QYC3_AMPQU</name>
<accession>A0A6A5QYC3</accession>
<gene>
    <name evidence="4" type="ORF">BDU57DRAFT_470377</name>
</gene>
<sequence length="345" mass="38784">MSQQFEPAAVILPGSLILVTGVNGYLGCRFSNTLIERGYRVRGVVRHLERCAHVQAFFRQKYGDDGRFEMVQVTDLTSDGAFDAAVKGCSGFVHFAVDNSFTPDPDVVVKGSIALTRRALEAAAKEPGLKRFVLTSSYITACQYRMGEVYQVTQHTWNDDFVARAWTLPPDAPDRSLCTYGAAKVECERAMWSFVKENKPTFVANAVLPDFVTGASMPHAKPNVGPMSFALEALWSGGESWKFLGPQWMIDAEDTSLLHLGALLHPEYHGERIFGCAHRKNWTDWITRLRKMYPNHKFPDPPKNEGENVENIVDRPRAEALLRWAGKDGFRPMEESIKEVFDTMM</sequence>
<evidence type="ECO:0000259" key="3">
    <source>
        <dbReference type="Pfam" id="PF01370"/>
    </source>
</evidence>
<protein>
    <submittedName>
        <fullName evidence="4">Aldehyde reductase</fullName>
    </submittedName>
</protein>
<feature type="domain" description="NAD-dependent epimerase/dehydratase" evidence="3">
    <location>
        <begin position="17"/>
        <end position="199"/>
    </location>
</feature>
<dbReference type="Pfam" id="PF01370">
    <property type="entry name" value="Epimerase"/>
    <property type="match status" value="1"/>
</dbReference>
<evidence type="ECO:0000313" key="5">
    <source>
        <dbReference type="Proteomes" id="UP000800096"/>
    </source>
</evidence>
<dbReference type="SUPFAM" id="SSF51735">
    <property type="entry name" value="NAD(P)-binding Rossmann-fold domains"/>
    <property type="match status" value="1"/>
</dbReference>
<reference evidence="4" key="1">
    <citation type="journal article" date="2020" name="Stud. Mycol.">
        <title>101 Dothideomycetes genomes: a test case for predicting lifestyles and emergence of pathogens.</title>
        <authorList>
            <person name="Haridas S."/>
            <person name="Albert R."/>
            <person name="Binder M."/>
            <person name="Bloem J."/>
            <person name="Labutti K."/>
            <person name="Salamov A."/>
            <person name="Andreopoulos B."/>
            <person name="Baker S."/>
            <person name="Barry K."/>
            <person name="Bills G."/>
            <person name="Bluhm B."/>
            <person name="Cannon C."/>
            <person name="Castanera R."/>
            <person name="Culley D."/>
            <person name="Daum C."/>
            <person name="Ezra D."/>
            <person name="Gonzalez J."/>
            <person name="Henrissat B."/>
            <person name="Kuo A."/>
            <person name="Liang C."/>
            <person name="Lipzen A."/>
            <person name="Lutzoni F."/>
            <person name="Magnuson J."/>
            <person name="Mondo S."/>
            <person name="Nolan M."/>
            <person name="Ohm R."/>
            <person name="Pangilinan J."/>
            <person name="Park H.-J."/>
            <person name="Ramirez L."/>
            <person name="Alfaro M."/>
            <person name="Sun H."/>
            <person name="Tritt A."/>
            <person name="Yoshinaga Y."/>
            <person name="Zwiers L.-H."/>
            <person name="Turgeon B."/>
            <person name="Goodwin S."/>
            <person name="Spatafora J."/>
            <person name="Crous P."/>
            <person name="Grigoriev I."/>
        </authorList>
    </citation>
    <scope>NUCLEOTIDE SEQUENCE</scope>
    <source>
        <strain evidence="4">HMLAC05119</strain>
    </source>
</reference>
<evidence type="ECO:0000256" key="2">
    <source>
        <dbReference type="ARBA" id="ARBA00023445"/>
    </source>
</evidence>
<evidence type="ECO:0000256" key="1">
    <source>
        <dbReference type="ARBA" id="ARBA00023002"/>
    </source>
</evidence>
<dbReference type="InterPro" id="IPR001509">
    <property type="entry name" value="Epimerase_deHydtase"/>
</dbReference>
<keyword evidence="5" id="KW-1185">Reference proteome</keyword>
<dbReference type="Gene3D" id="3.40.50.720">
    <property type="entry name" value="NAD(P)-binding Rossmann-like Domain"/>
    <property type="match status" value="1"/>
</dbReference>